<dbReference type="InterPro" id="IPR028994">
    <property type="entry name" value="Integrin_alpha_N"/>
</dbReference>
<evidence type="ECO:0000256" key="4">
    <source>
        <dbReference type="ARBA" id="ARBA00023004"/>
    </source>
</evidence>
<dbReference type="AlphaFoldDB" id="A0A4Q9BDV3"/>
<gene>
    <name evidence="8" type="ORF">EWU20_04220</name>
</gene>
<feature type="domain" description="Cytochrome c" evidence="7">
    <location>
        <begin position="22"/>
        <end position="106"/>
    </location>
</feature>
<name>A0A4Q9BDV3_9BACT</name>
<dbReference type="GO" id="GO:0046872">
    <property type="term" value="F:metal ion binding"/>
    <property type="evidence" value="ECO:0007669"/>
    <property type="project" value="UniProtKB-KW"/>
</dbReference>
<dbReference type="GO" id="GO:0020037">
    <property type="term" value="F:heme binding"/>
    <property type="evidence" value="ECO:0007669"/>
    <property type="project" value="InterPro"/>
</dbReference>
<dbReference type="PROSITE" id="PS51007">
    <property type="entry name" value="CYTC"/>
    <property type="match status" value="1"/>
</dbReference>
<comment type="caution">
    <text evidence="8">The sequence shown here is derived from an EMBL/GenBank/DDBJ whole genome shotgun (WGS) entry which is preliminary data.</text>
</comment>
<sequence>MRNLLAIALFSVLAYGLPSCSNKAAEGKELAKTYCASCHLLPDPASLPKNVWQYSTLPYMGIMMGVNKEIGMLEKPLSDYTILGPGSQMIPDEDWEKIKAYYLEEAPKTLEMPAYIPLPSQTLFEAEPIVATLPGTTLPNMTAVRIDARRHQITAGDQSNRVIWKWDAAGKLLETKKDQDALTDITLLGSETLYTFIGTTTQANPDVNGFVSQASTGKKLVQGLNRPIGLVSANLDAEAGDELITSEFGFKVGGMSVWKLDKGTYKKQVLNPQTGATKTIVRDFTGDGRLDILAQFAQGDERILLYENLGGLQFKEKQLLRFPSIYGSSSFDVVDIDGDKDLDIIYTAGDNADFTTVLKPYHGMYVFENTGGFNFKQKAFFSQNGATKVMPGDFDGDGDADLISIALFPDVADRPGEGAMYFENKKGTFVPMTLPIQHLGRWSVMDVADLDGDGDLDVALGSHAVAKFPQGGFDPQWKQAKGLLILRNKTK</sequence>
<feature type="chain" id="PRO_5020265398" description="Cytochrome c domain-containing protein" evidence="6">
    <location>
        <begin position="25"/>
        <end position="491"/>
    </location>
</feature>
<evidence type="ECO:0000256" key="3">
    <source>
        <dbReference type="ARBA" id="ARBA00022729"/>
    </source>
</evidence>
<evidence type="ECO:0000256" key="6">
    <source>
        <dbReference type="SAM" id="SignalP"/>
    </source>
</evidence>
<protein>
    <recommendedName>
        <fullName evidence="7">Cytochrome c domain-containing protein</fullName>
    </recommendedName>
</protein>
<dbReference type="SUPFAM" id="SSF46626">
    <property type="entry name" value="Cytochrome c"/>
    <property type="match status" value="1"/>
</dbReference>
<dbReference type="OrthoDB" id="1391917at2"/>
<keyword evidence="3 6" id="KW-0732">Signal</keyword>
<accession>A0A4Q9BDV3</accession>
<dbReference type="Proteomes" id="UP000293583">
    <property type="component" value="Unassembled WGS sequence"/>
</dbReference>
<evidence type="ECO:0000256" key="1">
    <source>
        <dbReference type="ARBA" id="ARBA00022617"/>
    </source>
</evidence>
<proteinExistence type="predicted"/>
<keyword evidence="2 5" id="KW-0479">Metal-binding</keyword>
<dbReference type="GO" id="GO:0009055">
    <property type="term" value="F:electron transfer activity"/>
    <property type="evidence" value="ECO:0007669"/>
    <property type="project" value="InterPro"/>
</dbReference>
<keyword evidence="4 5" id="KW-0408">Iron</keyword>
<evidence type="ECO:0000259" key="7">
    <source>
        <dbReference type="PROSITE" id="PS51007"/>
    </source>
</evidence>
<keyword evidence="1 5" id="KW-0349">Heme</keyword>
<dbReference type="RefSeq" id="WP_130922835.1">
    <property type="nucleotide sequence ID" value="NZ_JAANOM010000001.1"/>
</dbReference>
<dbReference type="SUPFAM" id="SSF69318">
    <property type="entry name" value="Integrin alpha N-terminal domain"/>
    <property type="match status" value="1"/>
</dbReference>
<reference evidence="8 9" key="1">
    <citation type="submission" date="2019-02" db="EMBL/GenBank/DDBJ databases">
        <title>Genome of a new Bacteroidetes strain.</title>
        <authorList>
            <person name="Pitt A."/>
        </authorList>
    </citation>
    <scope>NUCLEOTIDE SEQUENCE [LARGE SCALE GENOMIC DNA]</scope>
    <source>
        <strain evidence="8 9">103A-SOEBACH</strain>
    </source>
</reference>
<dbReference type="InterPro" id="IPR036909">
    <property type="entry name" value="Cyt_c-like_dom_sf"/>
</dbReference>
<evidence type="ECO:0000313" key="9">
    <source>
        <dbReference type="Proteomes" id="UP000293583"/>
    </source>
</evidence>
<dbReference type="PANTHER" id="PTHR44103">
    <property type="entry name" value="PROPROTEIN CONVERTASE P"/>
    <property type="match status" value="1"/>
</dbReference>
<dbReference type="EMBL" id="SEWY01000002">
    <property type="protein sequence ID" value="TBH74352.1"/>
    <property type="molecule type" value="Genomic_DNA"/>
</dbReference>
<keyword evidence="9" id="KW-1185">Reference proteome</keyword>
<dbReference type="PANTHER" id="PTHR44103:SF1">
    <property type="entry name" value="PROPROTEIN CONVERTASE P"/>
    <property type="match status" value="1"/>
</dbReference>
<evidence type="ECO:0000256" key="2">
    <source>
        <dbReference type="ARBA" id="ARBA00022723"/>
    </source>
</evidence>
<dbReference type="Gene3D" id="2.130.10.130">
    <property type="entry name" value="Integrin alpha, N-terminal"/>
    <property type="match status" value="1"/>
</dbReference>
<organism evidence="8 9">
    <name type="scientific">Aquirufa antheringensis</name>
    <dbReference type="NCBI Taxonomy" id="2516559"/>
    <lineage>
        <taxon>Bacteria</taxon>
        <taxon>Pseudomonadati</taxon>
        <taxon>Bacteroidota</taxon>
        <taxon>Cytophagia</taxon>
        <taxon>Cytophagales</taxon>
        <taxon>Flectobacillaceae</taxon>
        <taxon>Aquirufa</taxon>
    </lineage>
</organism>
<dbReference type="Pfam" id="PF13517">
    <property type="entry name" value="FG-GAP_3"/>
    <property type="match status" value="1"/>
</dbReference>
<evidence type="ECO:0000313" key="8">
    <source>
        <dbReference type="EMBL" id="TBH74352.1"/>
    </source>
</evidence>
<dbReference type="InterPro" id="IPR013517">
    <property type="entry name" value="FG-GAP"/>
</dbReference>
<feature type="signal peptide" evidence="6">
    <location>
        <begin position="1"/>
        <end position="24"/>
    </location>
</feature>
<evidence type="ECO:0000256" key="5">
    <source>
        <dbReference type="PROSITE-ProRule" id="PRU00433"/>
    </source>
</evidence>
<dbReference type="InterPro" id="IPR009056">
    <property type="entry name" value="Cyt_c-like_dom"/>
</dbReference>